<feature type="compositionally biased region" description="Low complexity" evidence="1">
    <location>
        <begin position="440"/>
        <end position="457"/>
    </location>
</feature>
<keyword evidence="2" id="KW-1133">Transmembrane helix</keyword>
<keyword evidence="2" id="KW-0812">Transmembrane</keyword>
<feature type="compositionally biased region" description="Low complexity" evidence="1">
    <location>
        <begin position="311"/>
        <end position="328"/>
    </location>
</feature>
<feature type="compositionally biased region" description="Basic and acidic residues" evidence="1">
    <location>
        <begin position="411"/>
        <end position="432"/>
    </location>
</feature>
<feature type="region of interest" description="Disordered" evidence="1">
    <location>
        <begin position="284"/>
        <end position="333"/>
    </location>
</feature>
<feature type="compositionally biased region" description="Basic and acidic residues" evidence="1">
    <location>
        <begin position="284"/>
        <end position="295"/>
    </location>
</feature>
<evidence type="ECO:0000313" key="3">
    <source>
        <dbReference type="EMBL" id="PWN32176.1"/>
    </source>
</evidence>
<feature type="region of interest" description="Disordered" evidence="1">
    <location>
        <begin position="350"/>
        <end position="465"/>
    </location>
</feature>
<dbReference type="EMBL" id="KZ819606">
    <property type="protein sequence ID" value="PWN32176.1"/>
    <property type="molecule type" value="Genomic_DNA"/>
</dbReference>
<dbReference type="InParanoid" id="A0A316V3Q0"/>
<protein>
    <submittedName>
        <fullName evidence="3">Uncharacterized protein</fullName>
    </submittedName>
</protein>
<feature type="compositionally biased region" description="Low complexity" evidence="1">
    <location>
        <begin position="386"/>
        <end position="395"/>
    </location>
</feature>
<evidence type="ECO:0000313" key="4">
    <source>
        <dbReference type="Proteomes" id="UP000245771"/>
    </source>
</evidence>
<feature type="transmembrane region" description="Helical" evidence="2">
    <location>
        <begin position="106"/>
        <end position="130"/>
    </location>
</feature>
<dbReference type="RefSeq" id="XP_025352478.1">
    <property type="nucleotide sequence ID" value="XM_025500571.1"/>
</dbReference>
<organism evidence="3 4">
    <name type="scientific">Meira miltonrushii</name>
    <dbReference type="NCBI Taxonomy" id="1280837"/>
    <lineage>
        <taxon>Eukaryota</taxon>
        <taxon>Fungi</taxon>
        <taxon>Dikarya</taxon>
        <taxon>Basidiomycota</taxon>
        <taxon>Ustilaginomycotina</taxon>
        <taxon>Exobasidiomycetes</taxon>
        <taxon>Exobasidiales</taxon>
        <taxon>Brachybasidiaceae</taxon>
        <taxon>Meira</taxon>
    </lineage>
</organism>
<feature type="transmembrane region" description="Helical" evidence="2">
    <location>
        <begin position="137"/>
        <end position="159"/>
    </location>
</feature>
<keyword evidence="2" id="KW-0472">Membrane</keyword>
<sequence length="465" mass="50954">MTHAHFRHHFRRDDSVESSQPKQITSLSPYIGTLVQTLLVGFSIAFGIAVICLARGGRNCILVTYFISILTLQLAFDILGSWQIEHRDHADVSAGLAALAKIQEPLSVRILCALTACLIAPVHAFYITILVKTKVNWIVLSLTALSALVSFFVGIAASISRAQQHDPGWATQDMGNAVIFQYTFYAAIALADIILSVCLLRTWLGGNKKPFHVFLCLLATPFFPGLASLALFLVLATAEDRSLQLAILMPLGSFHVTILLFYIIRRETKDDSVQKLKPFVITAKESDPNHGKDNQGEIVQKRSPNMVRYELPSSPLRSKTSSPSSLNKSPERFILESSTPSFLRSDPYKICSPTSASSPGSPEVTYYQEEESPSEHSFASHHGSKTHSPSSSTSTGKKRARVQVAPGRIVELARAESSEPDSSSHHSGGERRFSHRRSRMSSFNNSNPPSSSLSDLSVIVDGVAY</sequence>
<feature type="transmembrane region" description="Helical" evidence="2">
    <location>
        <begin position="30"/>
        <end position="54"/>
    </location>
</feature>
<keyword evidence="4" id="KW-1185">Reference proteome</keyword>
<gene>
    <name evidence="3" type="ORF">FA14DRAFT_175022</name>
</gene>
<dbReference type="Proteomes" id="UP000245771">
    <property type="component" value="Unassembled WGS sequence"/>
</dbReference>
<dbReference type="GeneID" id="37022352"/>
<reference evidence="3 4" key="1">
    <citation type="journal article" date="2018" name="Mol. Biol. Evol.">
        <title>Broad Genomic Sampling Reveals a Smut Pathogenic Ancestry of the Fungal Clade Ustilaginomycotina.</title>
        <authorList>
            <person name="Kijpornyongpan T."/>
            <person name="Mondo S.J."/>
            <person name="Barry K."/>
            <person name="Sandor L."/>
            <person name="Lee J."/>
            <person name="Lipzen A."/>
            <person name="Pangilinan J."/>
            <person name="LaButti K."/>
            <person name="Hainaut M."/>
            <person name="Henrissat B."/>
            <person name="Grigoriev I.V."/>
            <person name="Spatafora J.W."/>
            <person name="Aime M.C."/>
        </authorList>
    </citation>
    <scope>NUCLEOTIDE SEQUENCE [LARGE SCALE GENOMIC DNA]</scope>
    <source>
        <strain evidence="3 4">MCA 3882</strain>
    </source>
</reference>
<feature type="transmembrane region" description="Helical" evidence="2">
    <location>
        <begin position="179"/>
        <end position="200"/>
    </location>
</feature>
<dbReference type="AlphaFoldDB" id="A0A316V3Q0"/>
<evidence type="ECO:0000256" key="2">
    <source>
        <dbReference type="SAM" id="Phobius"/>
    </source>
</evidence>
<accession>A0A316V3Q0</accession>
<evidence type="ECO:0000256" key="1">
    <source>
        <dbReference type="SAM" id="MobiDB-lite"/>
    </source>
</evidence>
<feature type="transmembrane region" description="Helical" evidence="2">
    <location>
        <begin position="61"/>
        <end position="84"/>
    </location>
</feature>
<dbReference type="OrthoDB" id="10656892at2759"/>
<name>A0A316V3Q0_9BASI</name>
<feature type="transmembrane region" description="Helical" evidence="2">
    <location>
        <begin position="212"/>
        <end position="236"/>
    </location>
</feature>
<feature type="transmembrane region" description="Helical" evidence="2">
    <location>
        <begin position="242"/>
        <end position="264"/>
    </location>
</feature>
<proteinExistence type="predicted"/>